<dbReference type="SUPFAM" id="SSF46785">
    <property type="entry name" value="Winged helix' DNA-binding domain"/>
    <property type="match status" value="1"/>
</dbReference>
<keyword evidence="3" id="KW-1185">Reference proteome</keyword>
<dbReference type="PANTHER" id="PTHR43252:SF6">
    <property type="entry name" value="NEGATIVE TRANSCRIPTION REGULATOR PADR"/>
    <property type="match status" value="1"/>
</dbReference>
<dbReference type="EMBL" id="VFPP01000001">
    <property type="protein sequence ID" value="TQM82298.1"/>
    <property type="molecule type" value="Genomic_DNA"/>
</dbReference>
<feature type="domain" description="Transcription regulator PadR N-terminal" evidence="1">
    <location>
        <begin position="48"/>
        <end position="118"/>
    </location>
</feature>
<gene>
    <name evidence="2" type="ORF">FHX81_4702</name>
</gene>
<dbReference type="InterPro" id="IPR005149">
    <property type="entry name" value="Tscrpt_reg_PadR_N"/>
</dbReference>
<comment type="caution">
    <text evidence="2">The sequence shown here is derived from an EMBL/GenBank/DDBJ whole genome shotgun (WGS) entry which is preliminary data.</text>
</comment>
<name>A0A543JHH2_9PSEU</name>
<dbReference type="Gene3D" id="1.10.10.10">
    <property type="entry name" value="Winged helix-like DNA-binding domain superfamily/Winged helix DNA-binding domain"/>
    <property type="match status" value="1"/>
</dbReference>
<dbReference type="Proteomes" id="UP000316628">
    <property type="component" value="Unassembled WGS sequence"/>
</dbReference>
<protein>
    <submittedName>
        <fullName evidence="2">PadR family transcriptional regulator</fullName>
    </submittedName>
</protein>
<organism evidence="2 3">
    <name type="scientific">Saccharothrix saharensis</name>
    <dbReference type="NCBI Taxonomy" id="571190"/>
    <lineage>
        <taxon>Bacteria</taxon>
        <taxon>Bacillati</taxon>
        <taxon>Actinomycetota</taxon>
        <taxon>Actinomycetes</taxon>
        <taxon>Pseudonocardiales</taxon>
        <taxon>Pseudonocardiaceae</taxon>
        <taxon>Saccharothrix</taxon>
    </lineage>
</organism>
<dbReference type="PANTHER" id="PTHR43252">
    <property type="entry name" value="TRANSCRIPTIONAL REGULATOR YQJI"/>
    <property type="match status" value="1"/>
</dbReference>
<dbReference type="Pfam" id="PF03551">
    <property type="entry name" value="PadR"/>
    <property type="match status" value="1"/>
</dbReference>
<dbReference type="InterPro" id="IPR036388">
    <property type="entry name" value="WH-like_DNA-bd_sf"/>
</dbReference>
<dbReference type="AlphaFoldDB" id="A0A543JHH2"/>
<evidence type="ECO:0000313" key="3">
    <source>
        <dbReference type="Proteomes" id="UP000316628"/>
    </source>
</evidence>
<proteinExistence type="predicted"/>
<accession>A0A543JHH2</accession>
<reference evidence="2 3" key="1">
    <citation type="submission" date="2019-06" db="EMBL/GenBank/DDBJ databases">
        <title>Sequencing the genomes of 1000 actinobacteria strains.</title>
        <authorList>
            <person name="Klenk H.-P."/>
        </authorList>
    </citation>
    <scope>NUCLEOTIDE SEQUENCE [LARGE SCALE GENOMIC DNA]</scope>
    <source>
        <strain evidence="2 3">DSM 45456</strain>
    </source>
</reference>
<evidence type="ECO:0000313" key="2">
    <source>
        <dbReference type="EMBL" id="TQM82298.1"/>
    </source>
</evidence>
<evidence type="ECO:0000259" key="1">
    <source>
        <dbReference type="Pfam" id="PF03551"/>
    </source>
</evidence>
<dbReference type="InterPro" id="IPR036390">
    <property type="entry name" value="WH_DNA-bd_sf"/>
</dbReference>
<sequence>MWRSNRQSTVIGYADCLFGPAVPLRRSGYEPSVYTVCIVARMSIGHTLLGLLEKGPRHGYDLKKAYDERFGHDRPLHYGQVYTTLSRLLRNGLVEEAGVEAGEGPERKRYAITDAGVTDVEHWLGTPEKPEPYLQNTLYAKVVLALLSGRSADDVLDVQRAAHLVTMRELTKRKARGDLADQLICDHALFHLEADLRWLELTAARLGRLKTAVTR</sequence>